<dbReference type="Gene3D" id="1.10.10.10">
    <property type="entry name" value="Winged helix-like DNA-binding domain superfamily/Winged helix DNA-binding domain"/>
    <property type="match status" value="1"/>
</dbReference>
<organism evidence="7 8">
    <name type="scientific">Arenimonas terrae</name>
    <dbReference type="NCBI Taxonomy" id="2546226"/>
    <lineage>
        <taxon>Bacteria</taxon>
        <taxon>Pseudomonadati</taxon>
        <taxon>Pseudomonadota</taxon>
        <taxon>Gammaproteobacteria</taxon>
        <taxon>Lysobacterales</taxon>
        <taxon>Lysobacteraceae</taxon>
        <taxon>Arenimonas</taxon>
    </lineage>
</organism>
<evidence type="ECO:0000256" key="5">
    <source>
        <dbReference type="SAM" id="MobiDB-lite"/>
    </source>
</evidence>
<dbReference type="PANTHER" id="PTHR30537:SF79">
    <property type="entry name" value="TRANSCRIPTIONAL REGULATOR-RELATED"/>
    <property type="match status" value="1"/>
</dbReference>
<protein>
    <submittedName>
        <fullName evidence="7">LysR family transcriptional regulator</fullName>
    </submittedName>
</protein>
<dbReference type="Pfam" id="PF00126">
    <property type="entry name" value="HTH_1"/>
    <property type="match status" value="1"/>
</dbReference>
<accession>A0A5C4RRV5</accession>
<dbReference type="Pfam" id="PF03466">
    <property type="entry name" value="LysR_substrate"/>
    <property type="match status" value="1"/>
</dbReference>
<keyword evidence="4" id="KW-0804">Transcription</keyword>
<evidence type="ECO:0000313" key="7">
    <source>
        <dbReference type="EMBL" id="TNJ33916.1"/>
    </source>
</evidence>
<dbReference type="InterPro" id="IPR005119">
    <property type="entry name" value="LysR_subst-bd"/>
</dbReference>
<dbReference type="GO" id="GO:0043565">
    <property type="term" value="F:sequence-specific DNA binding"/>
    <property type="evidence" value="ECO:0007669"/>
    <property type="project" value="TreeGrafter"/>
</dbReference>
<comment type="similarity">
    <text evidence="1">Belongs to the LysR transcriptional regulatory family.</text>
</comment>
<dbReference type="PRINTS" id="PR00039">
    <property type="entry name" value="HTHLYSR"/>
</dbReference>
<dbReference type="InterPro" id="IPR036388">
    <property type="entry name" value="WH-like_DNA-bd_sf"/>
</dbReference>
<dbReference type="OrthoDB" id="5526340at2"/>
<keyword evidence="3" id="KW-0238">DNA-binding</keyword>
<dbReference type="PROSITE" id="PS50931">
    <property type="entry name" value="HTH_LYSR"/>
    <property type="match status" value="1"/>
</dbReference>
<dbReference type="EMBL" id="SMDR01000002">
    <property type="protein sequence ID" value="TNJ33916.1"/>
    <property type="molecule type" value="Genomic_DNA"/>
</dbReference>
<dbReference type="GO" id="GO:0006351">
    <property type="term" value="P:DNA-templated transcription"/>
    <property type="evidence" value="ECO:0007669"/>
    <property type="project" value="TreeGrafter"/>
</dbReference>
<gene>
    <name evidence="7" type="ORF">E1B00_11350</name>
</gene>
<evidence type="ECO:0000256" key="3">
    <source>
        <dbReference type="ARBA" id="ARBA00023125"/>
    </source>
</evidence>
<name>A0A5C4RRV5_9GAMM</name>
<dbReference type="InterPro" id="IPR058163">
    <property type="entry name" value="LysR-type_TF_proteobact-type"/>
</dbReference>
<dbReference type="AlphaFoldDB" id="A0A5C4RRV5"/>
<evidence type="ECO:0000256" key="1">
    <source>
        <dbReference type="ARBA" id="ARBA00009437"/>
    </source>
</evidence>
<dbReference type="SUPFAM" id="SSF53850">
    <property type="entry name" value="Periplasmic binding protein-like II"/>
    <property type="match status" value="1"/>
</dbReference>
<evidence type="ECO:0000259" key="6">
    <source>
        <dbReference type="PROSITE" id="PS50931"/>
    </source>
</evidence>
<dbReference type="CDD" id="cd08432">
    <property type="entry name" value="PBP2_GcdR_TrpI_HvrB_AmpR_like"/>
    <property type="match status" value="1"/>
</dbReference>
<dbReference type="RefSeq" id="WP_139448807.1">
    <property type="nucleotide sequence ID" value="NZ_SMDR01000002.1"/>
</dbReference>
<feature type="domain" description="HTH lysR-type" evidence="6">
    <location>
        <begin position="12"/>
        <end position="61"/>
    </location>
</feature>
<proteinExistence type="inferred from homology"/>
<dbReference type="PANTHER" id="PTHR30537">
    <property type="entry name" value="HTH-TYPE TRANSCRIPTIONAL REGULATOR"/>
    <property type="match status" value="1"/>
</dbReference>
<dbReference type="InterPro" id="IPR000847">
    <property type="entry name" value="LysR_HTH_N"/>
</dbReference>
<dbReference type="GO" id="GO:0003700">
    <property type="term" value="F:DNA-binding transcription factor activity"/>
    <property type="evidence" value="ECO:0007669"/>
    <property type="project" value="InterPro"/>
</dbReference>
<comment type="caution">
    <text evidence="7">The sequence shown here is derived from an EMBL/GenBank/DDBJ whole genome shotgun (WGS) entry which is preliminary data.</text>
</comment>
<reference evidence="7 8" key="1">
    <citation type="submission" date="2019-03" db="EMBL/GenBank/DDBJ databases">
        <title>Arenimonas daejeonensis sp. nov., isolated from compost.</title>
        <authorList>
            <person name="Jeon C.O."/>
        </authorList>
    </citation>
    <scope>NUCLEOTIDE SEQUENCE [LARGE SCALE GENOMIC DNA]</scope>
    <source>
        <strain evidence="7 8">R29</strain>
    </source>
</reference>
<evidence type="ECO:0000313" key="8">
    <source>
        <dbReference type="Proteomes" id="UP000305760"/>
    </source>
</evidence>
<dbReference type="Proteomes" id="UP000305760">
    <property type="component" value="Unassembled WGS sequence"/>
</dbReference>
<dbReference type="Gene3D" id="3.40.190.10">
    <property type="entry name" value="Periplasmic binding protein-like II"/>
    <property type="match status" value="2"/>
</dbReference>
<keyword evidence="8" id="KW-1185">Reference proteome</keyword>
<dbReference type="InterPro" id="IPR036390">
    <property type="entry name" value="WH_DNA-bd_sf"/>
</dbReference>
<dbReference type="SUPFAM" id="SSF46785">
    <property type="entry name" value="Winged helix' DNA-binding domain"/>
    <property type="match status" value="1"/>
</dbReference>
<evidence type="ECO:0000256" key="4">
    <source>
        <dbReference type="ARBA" id="ARBA00023163"/>
    </source>
</evidence>
<sequence>MSRLPLQPIQGFLTAARAGNLSRAAESLNLTVSALSHQIRALEERLRQRLFERGPRGIRLTADGQRLFDAVAAPFDALERALRPCCSRRDEVLSLSLLPSMASSWLVPRLPGFLAAHPQLEINLQSSISLVDFERDLAVDAAIRYGPGRWPGLTATHLFDDWIAPLASPKLVAEHGGNKPQDLSRYPLLEDDAGRWPDWFARFGGSAPRRFVARLDDAETLHRAAAAGMGVAMGRMTLAKPLIDAGLLVVLSPQRLKSDYAHYLVHPARSDDHAGLAAFRAWLLEEARRYGAAMDEPAPAVSPRRPAPPSRRARSAGGK</sequence>
<keyword evidence="2" id="KW-0805">Transcription regulation</keyword>
<feature type="region of interest" description="Disordered" evidence="5">
    <location>
        <begin position="294"/>
        <end position="319"/>
    </location>
</feature>
<evidence type="ECO:0000256" key="2">
    <source>
        <dbReference type="ARBA" id="ARBA00023015"/>
    </source>
</evidence>